<dbReference type="GO" id="GO:0003824">
    <property type="term" value="F:catalytic activity"/>
    <property type="evidence" value="ECO:0007669"/>
    <property type="project" value="InterPro"/>
</dbReference>
<proteinExistence type="predicted"/>
<evidence type="ECO:0000259" key="2">
    <source>
        <dbReference type="Pfam" id="PF01507"/>
    </source>
</evidence>
<evidence type="ECO:0000256" key="1">
    <source>
        <dbReference type="SAM" id="MobiDB-lite"/>
    </source>
</evidence>
<dbReference type="AlphaFoldDB" id="A0AAE4AMX8"/>
<evidence type="ECO:0000313" key="3">
    <source>
        <dbReference type="EMBL" id="MDQ0153551.1"/>
    </source>
</evidence>
<dbReference type="SUPFAM" id="SSF52402">
    <property type="entry name" value="Adenine nucleotide alpha hydrolases-like"/>
    <property type="match status" value="1"/>
</dbReference>
<sequence>MSEPKHTISDLYQMQSVPLSIKIRMTEDRIRGWINEYGESGVYVSFSGGKDSTVLLDIVRKLYPDVLAVYVDTGLEYPEIREFVKSFNNVEWLKPKKNFRQVITEYGYPFISKEVSDKVQGARRYLKSVRERETDLCTVHGRPVGHRQENQQRESRLSSTSDGDYP</sequence>
<dbReference type="RefSeq" id="WP_307255457.1">
    <property type="nucleotide sequence ID" value="NZ_JAUSTO010000023.1"/>
</dbReference>
<dbReference type="PANTHER" id="PTHR43196:SF2">
    <property type="entry name" value="PHOSPHOADENOSINE PHOSPHOSULFATE REDUCTASE"/>
    <property type="match status" value="1"/>
</dbReference>
<dbReference type="InterPro" id="IPR014729">
    <property type="entry name" value="Rossmann-like_a/b/a_fold"/>
</dbReference>
<organism evidence="3 4">
    <name type="scientific">Moryella indoligenes</name>
    <dbReference type="NCBI Taxonomy" id="371674"/>
    <lineage>
        <taxon>Bacteria</taxon>
        <taxon>Bacillati</taxon>
        <taxon>Bacillota</taxon>
        <taxon>Clostridia</taxon>
        <taxon>Lachnospirales</taxon>
        <taxon>Lachnospiraceae</taxon>
        <taxon>Moryella</taxon>
    </lineage>
</organism>
<dbReference type="InterPro" id="IPR050128">
    <property type="entry name" value="Sulfate_adenylyltrnsfr_sub2"/>
</dbReference>
<keyword evidence="4" id="KW-1185">Reference proteome</keyword>
<dbReference type="EMBL" id="JAUSTO010000023">
    <property type="protein sequence ID" value="MDQ0153551.1"/>
    <property type="molecule type" value="Genomic_DNA"/>
</dbReference>
<dbReference type="InterPro" id="IPR002500">
    <property type="entry name" value="PAPS_reduct_dom"/>
</dbReference>
<accession>A0AAE4AMX8</accession>
<dbReference type="Proteomes" id="UP001241537">
    <property type="component" value="Unassembled WGS sequence"/>
</dbReference>
<dbReference type="PANTHER" id="PTHR43196">
    <property type="entry name" value="SULFATE ADENYLYLTRANSFERASE SUBUNIT 2"/>
    <property type="match status" value="1"/>
</dbReference>
<dbReference type="Pfam" id="PF01507">
    <property type="entry name" value="PAPS_reduct"/>
    <property type="match status" value="1"/>
</dbReference>
<feature type="domain" description="Phosphoadenosine phosphosulphate reductase" evidence="2">
    <location>
        <begin position="43"/>
        <end position="128"/>
    </location>
</feature>
<comment type="caution">
    <text evidence="3">The sequence shown here is derived from an EMBL/GenBank/DDBJ whole genome shotgun (WGS) entry which is preliminary data.</text>
</comment>
<name>A0AAE4AMX8_9FIRM</name>
<dbReference type="Gene3D" id="3.40.50.620">
    <property type="entry name" value="HUPs"/>
    <property type="match status" value="1"/>
</dbReference>
<protein>
    <submittedName>
        <fullName evidence="3">3'-phosphoadenosine 5'-phosphosulfate sulfotransferase (PAPS reductase)/FAD synthetase</fullName>
    </submittedName>
</protein>
<feature type="compositionally biased region" description="Basic and acidic residues" evidence="1">
    <location>
        <begin position="146"/>
        <end position="156"/>
    </location>
</feature>
<feature type="region of interest" description="Disordered" evidence="1">
    <location>
        <begin position="140"/>
        <end position="166"/>
    </location>
</feature>
<reference evidence="3" key="1">
    <citation type="submission" date="2023-07" db="EMBL/GenBank/DDBJ databases">
        <title>Genomic Encyclopedia of Type Strains, Phase IV (KMG-IV): sequencing the most valuable type-strain genomes for metagenomic binning, comparative biology and taxonomic classification.</title>
        <authorList>
            <person name="Goeker M."/>
        </authorList>
    </citation>
    <scope>NUCLEOTIDE SEQUENCE</scope>
    <source>
        <strain evidence="3">DSM 19659</strain>
    </source>
</reference>
<gene>
    <name evidence="3" type="ORF">J2S20_002272</name>
</gene>
<feature type="compositionally biased region" description="Polar residues" evidence="1">
    <location>
        <begin position="157"/>
        <end position="166"/>
    </location>
</feature>
<evidence type="ECO:0000313" key="4">
    <source>
        <dbReference type="Proteomes" id="UP001241537"/>
    </source>
</evidence>